<dbReference type="Proteomes" id="UP000321051">
    <property type="component" value="Unassembled WGS sequence"/>
</dbReference>
<dbReference type="EMBL" id="BJUN01000014">
    <property type="protein sequence ID" value="GEK59445.1"/>
    <property type="molecule type" value="Genomic_DNA"/>
</dbReference>
<reference evidence="2 3" key="1">
    <citation type="submission" date="2019-07" db="EMBL/GenBank/DDBJ databases">
        <title>Whole genome shotgun sequence of Marinococcus halophilus NBRC 102359.</title>
        <authorList>
            <person name="Hosoyama A."/>
            <person name="Uohara A."/>
            <person name="Ohji S."/>
            <person name="Ichikawa N."/>
        </authorList>
    </citation>
    <scope>NUCLEOTIDE SEQUENCE [LARGE SCALE GENOMIC DNA]</scope>
    <source>
        <strain evidence="2 3">NBRC 102359</strain>
    </source>
</reference>
<accession>A0A510Y7V1</accession>
<keyword evidence="3" id="KW-1185">Reference proteome</keyword>
<name>A0A510Y7V1_MARHA</name>
<sequence length="123" mass="14237">MSEAKKQTNKGTDKVLENMTQRKQRPSPANMFFDDQETSDKDEASGEQNDTSGEKENSEETFWSNFGQKKEKVEDTHKRGTFLIRKDLLEEFNRLAEGQGKGFKTQAINYALENLIKEIKQNR</sequence>
<evidence type="ECO:0000313" key="2">
    <source>
        <dbReference type="EMBL" id="GEK59445.1"/>
    </source>
</evidence>
<dbReference type="OrthoDB" id="2944033at2"/>
<dbReference type="RefSeq" id="WP_094908684.1">
    <property type="nucleotide sequence ID" value="NZ_BJUN01000014.1"/>
</dbReference>
<feature type="region of interest" description="Disordered" evidence="1">
    <location>
        <begin position="1"/>
        <end position="76"/>
    </location>
</feature>
<organism evidence="2 3">
    <name type="scientific">Marinococcus halophilus</name>
    <dbReference type="NCBI Taxonomy" id="1371"/>
    <lineage>
        <taxon>Bacteria</taxon>
        <taxon>Bacillati</taxon>
        <taxon>Bacillota</taxon>
        <taxon>Bacilli</taxon>
        <taxon>Bacillales</taxon>
        <taxon>Bacillaceae</taxon>
        <taxon>Marinococcus</taxon>
    </lineage>
</organism>
<feature type="compositionally biased region" description="Basic and acidic residues" evidence="1">
    <location>
        <begin position="1"/>
        <end position="16"/>
    </location>
</feature>
<comment type="caution">
    <text evidence="2">The sequence shown here is derived from an EMBL/GenBank/DDBJ whole genome shotgun (WGS) entry which is preliminary data.</text>
</comment>
<evidence type="ECO:0000313" key="3">
    <source>
        <dbReference type="Proteomes" id="UP000321051"/>
    </source>
</evidence>
<evidence type="ECO:0000256" key="1">
    <source>
        <dbReference type="SAM" id="MobiDB-lite"/>
    </source>
</evidence>
<gene>
    <name evidence="2" type="ORF">MHA01_23500</name>
</gene>
<dbReference type="STRING" id="1371.GCA_900166605_00998"/>
<proteinExistence type="predicted"/>
<dbReference type="AlphaFoldDB" id="A0A510Y7V1"/>
<protein>
    <submittedName>
        <fullName evidence="2">Uncharacterized protein</fullName>
    </submittedName>
</protein>